<dbReference type="EMBL" id="CAUYUJ010016458">
    <property type="protein sequence ID" value="CAK0865509.1"/>
    <property type="molecule type" value="Genomic_DNA"/>
</dbReference>
<keyword evidence="3" id="KW-1185">Reference proteome</keyword>
<comment type="caution">
    <text evidence="2">The sequence shown here is derived from an EMBL/GenBank/DDBJ whole genome shotgun (WGS) entry which is preliminary data.</text>
</comment>
<name>A0ABN9V1C0_9DINO</name>
<protein>
    <submittedName>
        <fullName evidence="2">Uncharacterized protein</fullName>
    </submittedName>
</protein>
<proteinExistence type="predicted"/>
<sequence>MPTLRSILASSRSASVKDVATDICPADWASTTSSMETDAASSSGPATAAVSGFRNRAKRLGQHWVIRIVPLFSIGPTVRTFGAALLSKRLPHLCPGLGRRQRSWRRSASRTNLEQPGLLHGHVHGRDIPNIPLVDHPEILLGEGDGLRKPTSTDARDLLHGHGGPFTTGSARIVKEWERSVSAAPGRPQSVSEASGGPWTGPAACRGLDPRGSRARRHLAGGGYFPSPPEGQASPSLAMGFVMETMPVDSSQASVCDFCKPCEKCLQDEELNSICSQFPGMSLGGCIMVLQQCHLFNEGEDGAECVQKKFNEIMRVSQYFGSMAAPRWFLGMGWVFGRRIVDYIWRNVENLKKRGAADVQLGFWLAPLEDVHWVDMKGGYFHDYPMPGSTFSAGCTERSTLVHRMDAERWKGFDPETCELRCPASAAG</sequence>
<evidence type="ECO:0000313" key="2">
    <source>
        <dbReference type="EMBL" id="CAK0865509.1"/>
    </source>
</evidence>
<dbReference type="Proteomes" id="UP001189429">
    <property type="component" value="Unassembled WGS sequence"/>
</dbReference>
<evidence type="ECO:0000256" key="1">
    <source>
        <dbReference type="SAM" id="MobiDB-lite"/>
    </source>
</evidence>
<accession>A0ABN9V1C0</accession>
<organism evidence="2 3">
    <name type="scientific">Prorocentrum cordatum</name>
    <dbReference type="NCBI Taxonomy" id="2364126"/>
    <lineage>
        <taxon>Eukaryota</taxon>
        <taxon>Sar</taxon>
        <taxon>Alveolata</taxon>
        <taxon>Dinophyceae</taxon>
        <taxon>Prorocentrales</taxon>
        <taxon>Prorocentraceae</taxon>
        <taxon>Prorocentrum</taxon>
    </lineage>
</organism>
<feature type="region of interest" description="Disordered" evidence="1">
    <location>
        <begin position="180"/>
        <end position="212"/>
    </location>
</feature>
<reference evidence="2" key="1">
    <citation type="submission" date="2023-10" db="EMBL/GenBank/DDBJ databases">
        <authorList>
            <person name="Chen Y."/>
            <person name="Shah S."/>
            <person name="Dougan E. K."/>
            <person name="Thang M."/>
            <person name="Chan C."/>
        </authorList>
    </citation>
    <scope>NUCLEOTIDE SEQUENCE [LARGE SCALE GENOMIC DNA]</scope>
</reference>
<gene>
    <name evidence="2" type="ORF">PCOR1329_LOCUS53002</name>
</gene>
<evidence type="ECO:0000313" key="3">
    <source>
        <dbReference type="Proteomes" id="UP001189429"/>
    </source>
</evidence>